<evidence type="ECO:0000313" key="1">
    <source>
        <dbReference type="EMBL" id="HCM30320.1"/>
    </source>
</evidence>
<dbReference type="EMBL" id="DPXL01000007">
    <property type="protein sequence ID" value="HCM30320.1"/>
    <property type="molecule type" value="Genomic_DNA"/>
</dbReference>
<evidence type="ECO:0008006" key="5">
    <source>
        <dbReference type="Google" id="ProtNLM"/>
    </source>
</evidence>
<reference evidence="2 4" key="2">
    <citation type="submission" date="2019-06" db="EMBL/GenBank/DDBJ databases">
        <title>Genome of Acinetobacter radioresistens APH1, a phenol degrading strain.</title>
        <authorList>
            <person name="Liu Y."/>
        </authorList>
    </citation>
    <scope>NUCLEOTIDE SEQUENCE [LARGE SCALE GENOMIC DNA]</scope>
    <source>
        <strain evidence="2 4">APH1</strain>
    </source>
</reference>
<reference evidence="1 3" key="1">
    <citation type="journal article" date="2018" name="Nat. Biotechnol.">
        <title>A standardized bacterial taxonomy based on genome phylogeny substantially revises the tree of life.</title>
        <authorList>
            <person name="Parks D.H."/>
            <person name="Chuvochina M."/>
            <person name="Waite D.W."/>
            <person name="Rinke C."/>
            <person name="Skarshewski A."/>
            <person name="Chaumeil P.A."/>
            <person name="Hugenholtz P."/>
        </authorList>
    </citation>
    <scope>NUCLEOTIDE SEQUENCE [LARGE SCALE GENOMIC DNA]</scope>
    <source>
        <strain evidence="1">UBA10045</strain>
    </source>
</reference>
<dbReference type="SUPFAM" id="SSF160104">
    <property type="entry name" value="Acetoacetate decarboxylase-like"/>
    <property type="match status" value="1"/>
</dbReference>
<comment type="caution">
    <text evidence="1">The sequence shown here is derived from an EMBL/GenBank/DDBJ whole genome shotgun (WGS) entry which is preliminary data.</text>
</comment>
<sequence>MTRINHTDPHNLQLPPWNLQGEGFILNYWLTPQFLKKFRHFGLSYSSTGRFVQVILVRYQDTPIQPYDELLILDHPLMTQRILSTIPKIYVSTTESVIHGRKLWGIPKELARFEWRRQQNQLFCHIASSEHEMSLHIGFSPYFKSVPVNSKYLPKQLMQIDQFDGQRHYRFRPEFKGSLNVIYQAHWKNTGCLFPDFSQAIFLKGLYVPAFDLIFPKAQIT</sequence>
<dbReference type="PANTHER" id="PTHR40518">
    <property type="entry name" value="ACETOACETATE DECARBOXYLASE"/>
    <property type="match status" value="1"/>
</dbReference>
<dbReference type="AlphaFoldDB" id="A0A2T1IVQ0"/>
<accession>A0A2T1IVQ0</accession>
<evidence type="ECO:0000313" key="2">
    <source>
        <dbReference type="EMBL" id="TNX86073.1"/>
    </source>
</evidence>
<dbReference type="InterPro" id="IPR010451">
    <property type="entry name" value="Acetoacetate_decarboxylase"/>
</dbReference>
<dbReference type="InterPro" id="IPR023375">
    <property type="entry name" value="ADC_dom_sf"/>
</dbReference>
<dbReference type="Pfam" id="PF06314">
    <property type="entry name" value="ADC"/>
    <property type="match status" value="1"/>
</dbReference>
<dbReference type="GO" id="GO:0016829">
    <property type="term" value="F:lyase activity"/>
    <property type="evidence" value="ECO:0007669"/>
    <property type="project" value="InterPro"/>
</dbReference>
<organism evidence="1 3">
    <name type="scientific">Acinetobacter radioresistens</name>
    <dbReference type="NCBI Taxonomy" id="40216"/>
    <lineage>
        <taxon>Bacteria</taxon>
        <taxon>Pseudomonadati</taxon>
        <taxon>Pseudomonadota</taxon>
        <taxon>Gammaproteobacteria</taxon>
        <taxon>Moraxellales</taxon>
        <taxon>Moraxellaceae</taxon>
        <taxon>Acinetobacter</taxon>
    </lineage>
</organism>
<dbReference type="Proteomes" id="UP000262257">
    <property type="component" value="Unassembled WGS sequence"/>
</dbReference>
<evidence type="ECO:0000313" key="4">
    <source>
        <dbReference type="Proteomes" id="UP000314285"/>
    </source>
</evidence>
<protein>
    <recommendedName>
        <fullName evidence="5">Acetoacetate decarboxylase family protein</fullName>
    </recommendedName>
</protein>
<dbReference type="PANTHER" id="PTHR40518:SF1">
    <property type="entry name" value="ACETOACETATE DECARBOXYLASE"/>
    <property type="match status" value="1"/>
</dbReference>
<gene>
    <name evidence="1" type="ORF">DIC32_00380</name>
    <name evidence="2" type="ORF">FHY67_14250</name>
</gene>
<dbReference type="EMBL" id="VFBM01000018">
    <property type="protein sequence ID" value="TNX86073.1"/>
    <property type="molecule type" value="Genomic_DNA"/>
</dbReference>
<dbReference type="RefSeq" id="WP_005017601.1">
    <property type="nucleotide sequence ID" value="NZ_BKHE01000136.1"/>
</dbReference>
<dbReference type="Gene3D" id="2.40.400.10">
    <property type="entry name" value="Acetoacetate decarboxylase-like"/>
    <property type="match status" value="1"/>
</dbReference>
<proteinExistence type="predicted"/>
<evidence type="ECO:0000313" key="3">
    <source>
        <dbReference type="Proteomes" id="UP000262257"/>
    </source>
</evidence>
<name>A0A2T1IVQ0_ACIRA</name>
<dbReference type="Proteomes" id="UP000314285">
    <property type="component" value="Unassembled WGS sequence"/>
</dbReference>